<gene>
    <name evidence="2" type="ORF">PFISCL1PPCAC_9875</name>
</gene>
<sequence length="394" mass="45003">TKTAERIIREVAEAEAAHETMMEYGRRRSEYDEAWSLHPGSSLGGVIMEDGSRVVYADERTEHIEVDDDLHHMQARSASAGVYEYAEHQMDDHYGEGPDMVQHEVEVPHSPHHRLHHVHHMEGDIDVEHGDDEDMRAHWEAESQLLDRPYQPRDKTLLLSVVGGGGGQRLGRGGGGVQNQQRLMEQRARRALRSRIRYANMTEEEKARHNATRAAQLRESRRRDLQLLQMADGDEQMGMDEHTRKMVELAQERRTKRAEQARHKYRRMSEDERRAYNAMRDAQRRSRRRDMMMDEGEESGDREIRRVRGGGSHARTHSTSSSSSAVAAAMGGVGQSSSAAAAARGVQQQQHHSVEGHHLQQQREVAAGVAAPPPPTHYYEEMYEQDDRAPIERW</sequence>
<organism evidence="2 3">
    <name type="scientific">Pristionchus fissidentatus</name>
    <dbReference type="NCBI Taxonomy" id="1538716"/>
    <lineage>
        <taxon>Eukaryota</taxon>
        <taxon>Metazoa</taxon>
        <taxon>Ecdysozoa</taxon>
        <taxon>Nematoda</taxon>
        <taxon>Chromadorea</taxon>
        <taxon>Rhabditida</taxon>
        <taxon>Rhabditina</taxon>
        <taxon>Diplogasteromorpha</taxon>
        <taxon>Diplogasteroidea</taxon>
        <taxon>Neodiplogasteridae</taxon>
        <taxon>Pristionchus</taxon>
    </lineage>
</organism>
<dbReference type="Proteomes" id="UP001432322">
    <property type="component" value="Unassembled WGS sequence"/>
</dbReference>
<evidence type="ECO:0000313" key="2">
    <source>
        <dbReference type="EMBL" id="GMT18578.1"/>
    </source>
</evidence>
<accession>A0AAV5VJZ6</accession>
<evidence type="ECO:0000313" key="3">
    <source>
        <dbReference type="Proteomes" id="UP001432322"/>
    </source>
</evidence>
<dbReference type="EMBL" id="BTSY01000003">
    <property type="protein sequence ID" value="GMT18578.1"/>
    <property type="molecule type" value="Genomic_DNA"/>
</dbReference>
<protein>
    <submittedName>
        <fullName evidence="2">Uncharacterized protein</fullName>
    </submittedName>
</protein>
<name>A0AAV5VJZ6_9BILA</name>
<proteinExistence type="predicted"/>
<reference evidence="2" key="1">
    <citation type="submission" date="2023-10" db="EMBL/GenBank/DDBJ databases">
        <title>Genome assembly of Pristionchus species.</title>
        <authorList>
            <person name="Yoshida K."/>
            <person name="Sommer R.J."/>
        </authorList>
    </citation>
    <scope>NUCLEOTIDE SEQUENCE</scope>
    <source>
        <strain evidence="2">RS5133</strain>
    </source>
</reference>
<comment type="caution">
    <text evidence="2">The sequence shown here is derived from an EMBL/GenBank/DDBJ whole genome shotgun (WGS) entry which is preliminary data.</text>
</comment>
<evidence type="ECO:0000256" key="1">
    <source>
        <dbReference type="SAM" id="MobiDB-lite"/>
    </source>
</evidence>
<feature type="region of interest" description="Disordered" evidence="1">
    <location>
        <begin position="252"/>
        <end position="394"/>
    </location>
</feature>
<dbReference type="AlphaFoldDB" id="A0AAV5VJZ6"/>
<feature type="compositionally biased region" description="Basic and acidic residues" evidence="1">
    <location>
        <begin position="252"/>
        <end position="292"/>
    </location>
</feature>
<dbReference type="PANTHER" id="PTHR22084">
    <property type="entry name" value="GEX INTERACTING PROTEIN PROTEIN 4"/>
    <property type="match status" value="1"/>
</dbReference>
<keyword evidence="3" id="KW-1185">Reference proteome</keyword>
<feature type="non-terminal residue" evidence="2">
    <location>
        <position position="1"/>
    </location>
</feature>
<feature type="compositionally biased region" description="Low complexity" evidence="1">
    <location>
        <begin position="317"/>
        <end position="350"/>
    </location>
</feature>
<feature type="compositionally biased region" description="Basic and acidic residues" evidence="1">
    <location>
        <begin position="385"/>
        <end position="394"/>
    </location>
</feature>
<dbReference type="PANTHER" id="PTHR22084:SF1">
    <property type="entry name" value="BZIP DOMAIN-CONTAINING PROTEIN-RELATED"/>
    <property type="match status" value="1"/>
</dbReference>